<evidence type="ECO:0000256" key="7">
    <source>
        <dbReference type="ARBA" id="ARBA00035209"/>
    </source>
</evidence>
<comment type="similarity">
    <text evidence="1 10">Belongs to the universal ribosomal protein uL3 family.</text>
</comment>
<dbReference type="PANTHER" id="PTHR11229">
    <property type="entry name" value="50S RIBOSOMAL PROTEIN L3"/>
    <property type="match status" value="1"/>
</dbReference>
<sequence length="394" mass="42614">MIGLVGKKVGMTRIFTEDGVSIPVTVIEIEANRVTQVKDLDNDGYRAVQVTTGSKKANRVTKPEAGHFAKAGVEAGRGLWEFRLAEGEEFTAGQNISVEIFADVKKVDVTGTSKGKGFAGTVKRWNFRTQDATHGNSLSHRVPGSIGQNQTPGKVFKGKKMAGQLGNERVTVQSLDVVRVDAERNLLLVKGAVPGATVKDAQSALTVSETTFGRDFNEALVHQVVVAYAAGARQGTRAQKTRAEVTGSGKKPWRQKGTGRARSGSVKSPIWRSGGVTFAAKPQDHSQKVNKKMYRGALKSILSELVRQDRLIVVETFSVEAPKTKLLAQKLKDMALEDVLIVTGEVDENLFLAARNLYKVDVRDVAGIDPVSLIAFDKVVMTADAVKQVEEMLA</sequence>
<evidence type="ECO:0000256" key="5">
    <source>
        <dbReference type="ARBA" id="ARBA00022980"/>
    </source>
</evidence>
<evidence type="ECO:0000256" key="11">
    <source>
        <dbReference type="SAM" id="MobiDB-lite"/>
    </source>
</evidence>
<keyword evidence="3" id="KW-0699">rRNA-binding</keyword>
<dbReference type="NCBIfam" id="TIGR03625">
    <property type="entry name" value="L3_bact"/>
    <property type="match status" value="1"/>
</dbReference>
<dbReference type="InterPro" id="IPR002136">
    <property type="entry name" value="Ribosomal_uL4"/>
</dbReference>
<dbReference type="HAMAP" id="MF_01325_B">
    <property type="entry name" value="Ribosomal_uL3_B"/>
    <property type="match status" value="1"/>
</dbReference>
<keyword evidence="6 10" id="KW-0687">Ribonucleoprotein</keyword>
<evidence type="ECO:0000256" key="8">
    <source>
        <dbReference type="ARBA" id="ARBA00035213"/>
    </source>
</evidence>
<dbReference type="InterPro" id="IPR013005">
    <property type="entry name" value="Ribosomal_uL4-like"/>
</dbReference>
<dbReference type="GO" id="GO:0003735">
    <property type="term" value="F:structural constituent of ribosome"/>
    <property type="evidence" value="ECO:0007669"/>
    <property type="project" value="InterPro"/>
</dbReference>
<evidence type="ECO:0000256" key="6">
    <source>
        <dbReference type="ARBA" id="ARBA00023274"/>
    </source>
</evidence>
<evidence type="ECO:0000256" key="2">
    <source>
        <dbReference type="ARBA" id="ARBA00010528"/>
    </source>
</evidence>
<dbReference type="GO" id="GO:0006412">
    <property type="term" value="P:translation"/>
    <property type="evidence" value="ECO:0007669"/>
    <property type="project" value="InterPro"/>
</dbReference>
<dbReference type="AlphaFoldDB" id="A0A7R8ZB76"/>
<accession>A0A7R8ZB76</accession>
<dbReference type="Pfam" id="PF00573">
    <property type="entry name" value="Ribosomal_L4"/>
    <property type="match status" value="1"/>
</dbReference>
<dbReference type="EMBL" id="OA570505">
    <property type="protein sequence ID" value="CAD7203356.1"/>
    <property type="molecule type" value="Genomic_DNA"/>
</dbReference>
<dbReference type="GO" id="GO:0022625">
    <property type="term" value="C:cytosolic large ribosomal subunit"/>
    <property type="evidence" value="ECO:0007669"/>
    <property type="project" value="TreeGrafter"/>
</dbReference>
<protein>
    <recommendedName>
        <fullName evidence="8">Large ribosomal subunit protein uL3c</fullName>
    </recommendedName>
    <alternativeName>
        <fullName evidence="9">39S ribosomal protein L3, mitochondrial</fullName>
    </alternativeName>
    <alternativeName>
        <fullName evidence="7">Large ribosomal subunit protein uL3m</fullName>
    </alternativeName>
</protein>
<dbReference type="InterPro" id="IPR044892">
    <property type="entry name" value="Ribosomal_L3_dom_3_arc_sf"/>
</dbReference>
<dbReference type="InterPro" id="IPR019927">
    <property type="entry name" value="Ribosomal_uL3_bac/org-type"/>
</dbReference>
<keyword evidence="5 10" id="KW-0689">Ribosomal protein</keyword>
<evidence type="ECO:0000256" key="10">
    <source>
        <dbReference type="RuleBase" id="RU003905"/>
    </source>
</evidence>
<feature type="region of interest" description="Disordered" evidence="11">
    <location>
        <begin position="133"/>
        <end position="153"/>
    </location>
</feature>
<dbReference type="InterPro" id="IPR009000">
    <property type="entry name" value="Transl_B-barrel_sf"/>
</dbReference>
<gene>
    <name evidence="12" type="ORF">TDIB3V08_LOCUS9529</name>
</gene>
<dbReference type="PANTHER" id="PTHR11229:SF16">
    <property type="entry name" value="LARGE RIBOSOMAL SUBUNIT PROTEIN UL3C"/>
    <property type="match status" value="1"/>
</dbReference>
<keyword evidence="4" id="KW-0694">RNA-binding</keyword>
<comment type="similarity">
    <text evidence="2">Belongs to the universal ribosomal protein uL4 family.</text>
</comment>
<evidence type="ECO:0000313" key="12">
    <source>
        <dbReference type="EMBL" id="CAD7203356.1"/>
    </source>
</evidence>
<organism evidence="12">
    <name type="scientific">Timema douglasi</name>
    <name type="common">Walking stick</name>
    <dbReference type="NCBI Taxonomy" id="61478"/>
    <lineage>
        <taxon>Eukaryota</taxon>
        <taxon>Metazoa</taxon>
        <taxon>Ecdysozoa</taxon>
        <taxon>Arthropoda</taxon>
        <taxon>Hexapoda</taxon>
        <taxon>Insecta</taxon>
        <taxon>Pterygota</taxon>
        <taxon>Neoptera</taxon>
        <taxon>Polyneoptera</taxon>
        <taxon>Phasmatodea</taxon>
        <taxon>Timematodea</taxon>
        <taxon>Timematoidea</taxon>
        <taxon>Timematidae</taxon>
        <taxon>Timema</taxon>
    </lineage>
</organism>
<dbReference type="Gene3D" id="3.30.160.810">
    <property type="match status" value="1"/>
</dbReference>
<dbReference type="Pfam" id="PF00297">
    <property type="entry name" value="Ribosomal_L3"/>
    <property type="match status" value="1"/>
</dbReference>
<dbReference type="FunFam" id="3.30.160.810:FF:000001">
    <property type="entry name" value="50S ribosomal protein L3"/>
    <property type="match status" value="1"/>
</dbReference>
<dbReference type="GO" id="GO:0019843">
    <property type="term" value="F:rRNA binding"/>
    <property type="evidence" value="ECO:0007669"/>
    <property type="project" value="UniProtKB-KW"/>
</dbReference>
<dbReference type="FunFam" id="2.40.30.10:FF:000004">
    <property type="entry name" value="50S ribosomal protein L3"/>
    <property type="match status" value="1"/>
</dbReference>
<dbReference type="Gene3D" id="3.40.1370.10">
    <property type="match status" value="1"/>
</dbReference>
<dbReference type="HAMAP" id="MF_01328_B">
    <property type="entry name" value="Ribosomal_uL4_B"/>
    <property type="match status" value="1"/>
</dbReference>
<dbReference type="SUPFAM" id="SSF52166">
    <property type="entry name" value="Ribosomal protein L4"/>
    <property type="match status" value="1"/>
</dbReference>
<dbReference type="InterPro" id="IPR019926">
    <property type="entry name" value="Ribosomal_uL3_CS"/>
</dbReference>
<evidence type="ECO:0000256" key="9">
    <source>
        <dbReference type="ARBA" id="ARBA00035396"/>
    </source>
</evidence>
<dbReference type="FunFam" id="3.40.1370.10:FF:000001">
    <property type="entry name" value="50S ribosomal protein L4"/>
    <property type="match status" value="1"/>
</dbReference>
<reference evidence="12" key="1">
    <citation type="submission" date="2020-11" db="EMBL/GenBank/DDBJ databases">
        <authorList>
            <person name="Tran Van P."/>
        </authorList>
    </citation>
    <scope>NUCLEOTIDE SEQUENCE</scope>
</reference>
<evidence type="ECO:0000256" key="1">
    <source>
        <dbReference type="ARBA" id="ARBA00006540"/>
    </source>
</evidence>
<dbReference type="Gene3D" id="4.10.960.10">
    <property type="entry name" value="Ribosomal protein L3, domain 3"/>
    <property type="match status" value="1"/>
</dbReference>
<evidence type="ECO:0000256" key="3">
    <source>
        <dbReference type="ARBA" id="ARBA00022730"/>
    </source>
</evidence>
<feature type="region of interest" description="Disordered" evidence="11">
    <location>
        <begin position="238"/>
        <end position="266"/>
    </location>
</feature>
<dbReference type="InterPro" id="IPR023574">
    <property type="entry name" value="Ribosomal_uL4_dom_sf"/>
</dbReference>
<evidence type="ECO:0000256" key="4">
    <source>
        <dbReference type="ARBA" id="ARBA00022884"/>
    </source>
</evidence>
<name>A0A7R8ZB76_TIMDO</name>
<dbReference type="InterPro" id="IPR000597">
    <property type="entry name" value="Ribosomal_uL3"/>
</dbReference>
<dbReference type="SUPFAM" id="SSF50447">
    <property type="entry name" value="Translation proteins"/>
    <property type="match status" value="1"/>
</dbReference>
<dbReference type="NCBIfam" id="TIGR03953">
    <property type="entry name" value="rplD_bact"/>
    <property type="match status" value="1"/>
</dbReference>
<dbReference type="PROSITE" id="PS00474">
    <property type="entry name" value="RIBOSOMAL_L3"/>
    <property type="match status" value="1"/>
</dbReference>
<proteinExistence type="inferred from homology"/>